<dbReference type="PROSITE" id="PS50975">
    <property type="entry name" value="ATP_GRASP"/>
    <property type="match status" value="1"/>
</dbReference>
<gene>
    <name evidence="6" type="ORF">CBLFYP116_04556</name>
</gene>
<organism evidence="6">
    <name type="scientific">Enterocloster bolteae</name>
    <dbReference type="NCBI Taxonomy" id="208479"/>
    <lineage>
        <taxon>Bacteria</taxon>
        <taxon>Bacillati</taxon>
        <taxon>Bacillota</taxon>
        <taxon>Clostridia</taxon>
        <taxon>Lachnospirales</taxon>
        <taxon>Lachnospiraceae</taxon>
        <taxon>Enterocloster</taxon>
    </lineage>
</organism>
<feature type="domain" description="ATP-grasp" evidence="5">
    <location>
        <begin position="107"/>
        <end position="309"/>
    </location>
</feature>
<dbReference type="Gene3D" id="3.30.470.20">
    <property type="entry name" value="ATP-grasp fold, B domain"/>
    <property type="match status" value="1"/>
</dbReference>
<proteinExistence type="predicted"/>
<reference evidence="6" key="1">
    <citation type="submission" date="2019-11" db="EMBL/GenBank/DDBJ databases">
        <authorList>
            <person name="Feng L."/>
        </authorList>
    </citation>
    <scope>NUCLEOTIDE SEQUENCE</scope>
    <source>
        <strain evidence="6">CbolteaeLFYP116</strain>
    </source>
</reference>
<dbReference type="GeneID" id="23113694"/>
<evidence type="ECO:0000259" key="5">
    <source>
        <dbReference type="PROSITE" id="PS50975"/>
    </source>
</evidence>
<keyword evidence="2 4" id="KW-0547">Nucleotide-binding</keyword>
<keyword evidence="1" id="KW-0436">Ligase</keyword>
<dbReference type="Gene3D" id="3.30.1490.20">
    <property type="entry name" value="ATP-grasp fold, A domain"/>
    <property type="match status" value="1"/>
</dbReference>
<evidence type="ECO:0000256" key="1">
    <source>
        <dbReference type="ARBA" id="ARBA00022598"/>
    </source>
</evidence>
<dbReference type="InterPro" id="IPR016185">
    <property type="entry name" value="PreATP-grasp_dom_sf"/>
</dbReference>
<dbReference type="Pfam" id="PF13535">
    <property type="entry name" value="ATP-grasp_4"/>
    <property type="match status" value="1"/>
</dbReference>
<dbReference type="GO" id="GO:0005524">
    <property type="term" value="F:ATP binding"/>
    <property type="evidence" value="ECO:0007669"/>
    <property type="project" value="UniProtKB-UniRule"/>
</dbReference>
<dbReference type="GO" id="GO:0016829">
    <property type="term" value="F:lyase activity"/>
    <property type="evidence" value="ECO:0007669"/>
    <property type="project" value="UniProtKB-KW"/>
</dbReference>
<dbReference type="PANTHER" id="PTHR43585">
    <property type="entry name" value="FUMIPYRROLE BIOSYNTHESIS PROTEIN C"/>
    <property type="match status" value="1"/>
</dbReference>
<evidence type="ECO:0000313" key="6">
    <source>
        <dbReference type="EMBL" id="VYT50295.1"/>
    </source>
</evidence>
<evidence type="ECO:0000256" key="4">
    <source>
        <dbReference type="PROSITE-ProRule" id="PRU00409"/>
    </source>
</evidence>
<sequence>MKKILLLGGSAQQIIAIEAAKRLGYYTVLCDYLTDNPGRYLADKFYLRSTTDKETILNIAKEERVDGVVAYASEPAALTSAYVSENLGLPGNPYKSVEILCNKDKFREFLTIHGFFTPKARSYGAVEAAFDDINGDIFQSSVIVKPVDSSGSKGVSRIKKGESQNAIVQKLENAMDYSRRKCIIVEEFVEKYGYQIAGDGLSVNGRLVFRCFGNDHFDIHAPNPFVPVAASFPYNMPDIVQEKIHLEIQRLLTLLGMKTCTYNFDLRIDKDYNVYLMEVAPRNGGNYIPQVIQYATGVDLVECAIKAAMGEDLSYITSGIQKGFWSYYAVHSNYGGILDKVVLGDSVRQNNIVDNYIKKKKGDEMNAFTGAGDTLGCLIMKFESMNQMLEMMDNSNKWIKVRRK</sequence>
<dbReference type="RefSeq" id="WP_002575788.1">
    <property type="nucleotide sequence ID" value="NZ_BAABZS010000001.1"/>
</dbReference>
<protein>
    <submittedName>
        <fullName evidence="6">Argininosuccinate lyase</fullName>
    </submittedName>
</protein>
<dbReference type="InterPro" id="IPR011761">
    <property type="entry name" value="ATP-grasp"/>
</dbReference>
<dbReference type="InterPro" id="IPR013815">
    <property type="entry name" value="ATP_grasp_subdomain_1"/>
</dbReference>
<evidence type="ECO:0000256" key="3">
    <source>
        <dbReference type="ARBA" id="ARBA00022840"/>
    </source>
</evidence>
<dbReference type="PANTHER" id="PTHR43585:SF2">
    <property type="entry name" value="ATP-GRASP ENZYME FSQD"/>
    <property type="match status" value="1"/>
</dbReference>
<dbReference type="SUPFAM" id="SSF52440">
    <property type="entry name" value="PreATP-grasp domain"/>
    <property type="match status" value="1"/>
</dbReference>
<dbReference type="GO" id="GO:0046872">
    <property type="term" value="F:metal ion binding"/>
    <property type="evidence" value="ECO:0007669"/>
    <property type="project" value="InterPro"/>
</dbReference>
<dbReference type="Gene3D" id="3.40.50.20">
    <property type="match status" value="1"/>
</dbReference>
<accession>A0A6N2X827</accession>
<dbReference type="InterPro" id="IPR052032">
    <property type="entry name" value="ATP-dep_AA_Ligase"/>
</dbReference>
<keyword evidence="3 4" id="KW-0067">ATP-binding</keyword>
<name>A0A6N2X827_9FIRM</name>
<dbReference type="GO" id="GO:0016874">
    <property type="term" value="F:ligase activity"/>
    <property type="evidence" value="ECO:0007669"/>
    <property type="project" value="UniProtKB-KW"/>
</dbReference>
<dbReference type="AlphaFoldDB" id="A0A6N2X827"/>
<dbReference type="SUPFAM" id="SSF56059">
    <property type="entry name" value="Glutathione synthetase ATP-binding domain-like"/>
    <property type="match status" value="1"/>
</dbReference>
<dbReference type="EMBL" id="CACRTF010000017">
    <property type="protein sequence ID" value="VYT50295.1"/>
    <property type="molecule type" value="Genomic_DNA"/>
</dbReference>
<evidence type="ECO:0000256" key="2">
    <source>
        <dbReference type="ARBA" id="ARBA00022741"/>
    </source>
</evidence>
<keyword evidence="6" id="KW-0456">Lyase</keyword>